<keyword evidence="2" id="KW-0418">Kinase</keyword>
<protein>
    <submittedName>
        <fullName evidence="8">Tetratricopeptide repeat protein</fullName>
    </submittedName>
</protein>
<feature type="domain" description="Histidine kinase" evidence="7">
    <location>
        <begin position="478"/>
        <end position="666"/>
    </location>
</feature>
<keyword evidence="4" id="KW-0802">TPR repeat</keyword>
<sequence length="666" mass="74900">MILTLVSTSAIAIAQSPLIDSLQHVISQNKRDTLHAKALFNMGVTLERSDIKRSIATYQAVFELGNNPTIEKYKALAAVRLGGNYSATGELDSVDFYFGLAKNFLDTHPDDQNTAYSYFNGLGIHYGRIGEYPEALDNYKKAVDLDHQVIGQDNVAGLFLNLAKVYGQLDDRKSKVDAIYKALEIFEKTQNKTGLAFVYNALGTVYYDLKQYDESEINLIKSMGYRKSLGDKRGESLVMGNLANIYMDRGKHQLAKEYFTLAMEIQESLGLKEMVGIQLINLGKNYEKMGEYTSALQHFQKAQKILGEAGIKNHDAIILADMGKVQLLLAQEKEAYQSLMAAAQSATDQKNHSSSIAAYKNLKEYYQDQGKFQEALEAQSKEYAHRDSVGIQGLQAQLKELEARYSLDIKENEITLLKAEKELSRVDLERRKINQQLILAIFIFLILLAVVLVNKYRIVGRTKRLLEVEKLRNSLARDLHDDLGSTLSSIHILSQMALKKEDSASGKLYSKINIQTASMMDKLSDIVWSIHPNNDSFEQLLSKMQEFAGEILESKDITYSFEVAEGASDIKLDLEKKRNVFLIFKEAVNNAAKYAESKHLQIRLEVENGALSLLIRDDGKGFDMDTIKKGNGLFNMYQRAEMIGGNMVIQSFPQSGTLIQLRMPIT</sequence>
<dbReference type="Proteomes" id="UP001597361">
    <property type="component" value="Unassembled WGS sequence"/>
</dbReference>
<evidence type="ECO:0000313" key="8">
    <source>
        <dbReference type="EMBL" id="MFD2036746.1"/>
    </source>
</evidence>
<dbReference type="InterPro" id="IPR050482">
    <property type="entry name" value="Sensor_HK_TwoCompSys"/>
</dbReference>
<keyword evidence="1" id="KW-0808">Transferase</keyword>
<dbReference type="Gene3D" id="1.25.40.10">
    <property type="entry name" value="Tetratricopeptide repeat domain"/>
    <property type="match status" value="2"/>
</dbReference>
<keyword evidence="9" id="KW-1185">Reference proteome</keyword>
<dbReference type="PANTHER" id="PTHR24421">
    <property type="entry name" value="NITRATE/NITRITE SENSOR PROTEIN NARX-RELATED"/>
    <property type="match status" value="1"/>
</dbReference>
<evidence type="ECO:0000256" key="4">
    <source>
        <dbReference type="PROSITE-ProRule" id="PRU00339"/>
    </source>
</evidence>
<reference evidence="9" key="1">
    <citation type="journal article" date="2019" name="Int. J. Syst. Evol. Microbiol.">
        <title>The Global Catalogue of Microorganisms (GCM) 10K type strain sequencing project: providing services to taxonomists for standard genome sequencing and annotation.</title>
        <authorList>
            <consortium name="The Broad Institute Genomics Platform"/>
            <consortium name="The Broad Institute Genome Sequencing Center for Infectious Disease"/>
            <person name="Wu L."/>
            <person name="Ma J."/>
        </authorList>
    </citation>
    <scope>NUCLEOTIDE SEQUENCE [LARGE SCALE GENOMIC DNA]</scope>
    <source>
        <strain evidence="9">CGMCC 1.15180</strain>
    </source>
</reference>
<dbReference type="InterPro" id="IPR019734">
    <property type="entry name" value="TPR_rpt"/>
</dbReference>
<feature type="repeat" description="TPR" evidence="4">
    <location>
        <begin position="116"/>
        <end position="149"/>
    </location>
</feature>
<dbReference type="SUPFAM" id="SSF48452">
    <property type="entry name" value="TPR-like"/>
    <property type="match status" value="2"/>
</dbReference>
<keyword evidence="6" id="KW-1133">Transmembrane helix</keyword>
<dbReference type="PROSITE" id="PS50005">
    <property type="entry name" value="TPR"/>
    <property type="match status" value="2"/>
</dbReference>
<keyword evidence="6" id="KW-0472">Membrane</keyword>
<gene>
    <name evidence="8" type="ORF">ACFSKL_18220</name>
</gene>
<dbReference type="Pfam" id="PF07730">
    <property type="entry name" value="HisKA_3"/>
    <property type="match status" value="1"/>
</dbReference>
<evidence type="ECO:0000259" key="7">
    <source>
        <dbReference type="PROSITE" id="PS50109"/>
    </source>
</evidence>
<dbReference type="InterPro" id="IPR011990">
    <property type="entry name" value="TPR-like_helical_dom_sf"/>
</dbReference>
<dbReference type="InterPro" id="IPR011712">
    <property type="entry name" value="Sig_transdc_His_kin_sub3_dim/P"/>
</dbReference>
<keyword evidence="6" id="KW-0812">Transmembrane</keyword>
<evidence type="ECO:0000313" key="9">
    <source>
        <dbReference type="Proteomes" id="UP001597361"/>
    </source>
</evidence>
<proteinExistence type="predicted"/>
<dbReference type="Gene3D" id="3.30.565.10">
    <property type="entry name" value="Histidine kinase-like ATPase, C-terminal domain"/>
    <property type="match status" value="1"/>
</dbReference>
<dbReference type="SUPFAM" id="SSF55874">
    <property type="entry name" value="ATPase domain of HSP90 chaperone/DNA topoisomerase II/histidine kinase"/>
    <property type="match status" value="1"/>
</dbReference>
<dbReference type="PROSITE" id="PS50109">
    <property type="entry name" value="HIS_KIN"/>
    <property type="match status" value="1"/>
</dbReference>
<evidence type="ECO:0000256" key="5">
    <source>
        <dbReference type="SAM" id="Coils"/>
    </source>
</evidence>
<feature type="coiled-coil region" evidence="5">
    <location>
        <begin position="391"/>
        <end position="436"/>
    </location>
</feature>
<dbReference type="InterPro" id="IPR036890">
    <property type="entry name" value="HATPase_C_sf"/>
</dbReference>
<dbReference type="Gene3D" id="1.20.5.1930">
    <property type="match status" value="1"/>
</dbReference>
<dbReference type="CDD" id="cd16917">
    <property type="entry name" value="HATPase_UhpB-NarQ-NarX-like"/>
    <property type="match status" value="1"/>
</dbReference>
<dbReference type="EMBL" id="JBHUHR010000045">
    <property type="protein sequence ID" value="MFD2036746.1"/>
    <property type="molecule type" value="Genomic_DNA"/>
</dbReference>
<dbReference type="InterPro" id="IPR005467">
    <property type="entry name" value="His_kinase_dom"/>
</dbReference>
<evidence type="ECO:0000256" key="3">
    <source>
        <dbReference type="ARBA" id="ARBA00023012"/>
    </source>
</evidence>
<keyword evidence="5" id="KW-0175">Coiled coil</keyword>
<dbReference type="RefSeq" id="WP_376888080.1">
    <property type="nucleotide sequence ID" value="NZ_JBHUHR010000045.1"/>
</dbReference>
<name>A0ABW4VSU1_9BACT</name>
<dbReference type="Pfam" id="PF02518">
    <property type="entry name" value="HATPase_c"/>
    <property type="match status" value="1"/>
</dbReference>
<feature type="repeat" description="TPR" evidence="4">
    <location>
        <begin position="276"/>
        <end position="309"/>
    </location>
</feature>
<accession>A0ABW4VSU1</accession>
<evidence type="ECO:0000256" key="6">
    <source>
        <dbReference type="SAM" id="Phobius"/>
    </source>
</evidence>
<dbReference type="InterPro" id="IPR003594">
    <property type="entry name" value="HATPase_dom"/>
</dbReference>
<keyword evidence="3" id="KW-0902">Two-component regulatory system</keyword>
<evidence type="ECO:0000256" key="2">
    <source>
        <dbReference type="ARBA" id="ARBA00022777"/>
    </source>
</evidence>
<evidence type="ECO:0000256" key="1">
    <source>
        <dbReference type="ARBA" id="ARBA00022679"/>
    </source>
</evidence>
<organism evidence="8 9">
    <name type="scientific">Belliella marina</name>
    <dbReference type="NCBI Taxonomy" id="1644146"/>
    <lineage>
        <taxon>Bacteria</taxon>
        <taxon>Pseudomonadati</taxon>
        <taxon>Bacteroidota</taxon>
        <taxon>Cytophagia</taxon>
        <taxon>Cytophagales</taxon>
        <taxon>Cyclobacteriaceae</taxon>
        <taxon>Belliella</taxon>
    </lineage>
</organism>
<feature type="transmembrane region" description="Helical" evidence="6">
    <location>
        <begin position="437"/>
        <end position="454"/>
    </location>
</feature>
<dbReference type="SMART" id="SM00028">
    <property type="entry name" value="TPR"/>
    <property type="match status" value="6"/>
</dbReference>
<dbReference type="Pfam" id="PF13424">
    <property type="entry name" value="TPR_12"/>
    <property type="match status" value="1"/>
</dbReference>
<comment type="caution">
    <text evidence="8">The sequence shown here is derived from an EMBL/GenBank/DDBJ whole genome shotgun (WGS) entry which is preliminary data.</text>
</comment>